<dbReference type="PANTHER" id="PTHR43283:SF11">
    <property type="entry name" value="BETA-LACTAMASE-RELATED DOMAIN-CONTAINING PROTEIN"/>
    <property type="match status" value="1"/>
</dbReference>
<evidence type="ECO:0000256" key="1">
    <source>
        <dbReference type="ARBA" id="ARBA00022801"/>
    </source>
</evidence>
<feature type="domain" description="Beta-lactamase-related" evidence="2">
    <location>
        <begin position="9"/>
        <end position="322"/>
    </location>
</feature>
<dbReference type="InterPro" id="IPR012338">
    <property type="entry name" value="Beta-lactam/transpept-like"/>
</dbReference>
<dbReference type="InterPro" id="IPR001466">
    <property type="entry name" value="Beta-lactam-related"/>
</dbReference>
<dbReference type="GO" id="GO:0016787">
    <property type="term" value="F:hydrolase activity"/>
    <property type="evidence" value="ECO:0007669"/>
    <property type="project" value="UniProtKB-KW"/>
</dbReference>
<dbReference type="RefSeq" id="WP_002391690.1">
    <property type="nucleotide sequence ID" value="NZ_GL454487.1"/>
</dbReference>
<dbReference type="Gene3D" id="3.40.710.10">
    <property type="entry name" value="DD-peptidase/beta-lactamase superfamily"/>
    <property type="match status" value="1"/>
</dbReference>
<dbReference type="SUPFAM" id="SSF56601">
    <property type="entry name" value="beta-lactamase/transpeptidase-like"/>
    <property type="match status" value="1"/>
</dbReference>
<comment type="caution">
    <text evidence="3">The sequence shown here is derived from an EMBL/GenBank/DDBJ whole genome shotgun (WGS) entry which is preliminary data.</text>
</comment>
<sequence length="347" mass="39699">MYEKTKWKIQKMMKKGVFSGASFCFIEGEKEESNCWGLAQIKPTKEQLTSAMLFDVASLTKVVGTTTVILQLVEEGKIILDQSLQTYYPSFQDSNITIRHLLTHTADLQGYIPNRDQLNAQELKDAYNHSFHAGKAIGKKVVYTDAGTILLGFMLEEMFQQSMIEILSERVLLPLGMNESTFLPKNPLNCVPTELHEQRGLIRGTTHDPKAFVLREHAGNAGLFSNVYDLTKFVRMYLNRGSYHNHQFLKKETIDLLLVNQVPAADKPRSLGWDFKYDVATQRPLLFHTGYTGTFLLIDVRQQSAFIFLSNRVHPEDHRNTYIEERDQLLATYLKEKSSVSDEMTSF</sequence>
<protein>
    <submittedName>
        <fullName evidence="3">Beta-lactamase</fullName>
    </submittedName>
</protein>
<proteinExistence type="predicted"/>
<dbReference type="HOGENOM" id="CLU_020027_1_0_9"/>
<dbReference type="AlphaFoldDB" id="A0A125W2X3"/>
<dbReference type="Proteomes" id="UP000004846">
    <property type="component" value="Unassembled WGS sequence"/>
</dbReference>
<gene>
    <name evidence="3" type="ORF">HMPREF9498_02786</name>
</gene>
<reference evidence="3 4" key="1">
    <citation type="submission" date="2010-07" db="EMBL/GenBank/DDBJ databases">
        <authorList>
            <person name="Sid Ahmed O."/>
        </authorList>
    </citation>
    <scope>NUCLEOTIDE SEQUENCE [LARGE SCALE GENOMIC DNA]</scope>
    <source>
        <strain evidence="3 4">TX4248</strain>
    </source>
</reference>
<name>A0A125W2X3_ENTFL</name>
<evidence type="ECO:0000313" key="4">
    <source>
        <dbReference type="Proteomes" id="UP000004846"/>
    </source>
</evidence>
<dbReference type="Pfam" id="PF00144">
    <property type="entry name" value="Beta-lactamase"/>
    <property type="match status" value="1"/>
</dbReference>
<evidence type="ECO:0000259" key="2">
    <source>
        <dbReference type="Pfam" id="PF00144"/>
    </source>
</evidence>
<accession>A0A125W2X3</accession>
<dbReference type="PANTHER" id="PTHR43283">
    <property type="entry name" value="BETA-LACTAMASE-RELATED"/>
    <property type="match status" value="1"/>
</dbReference>
<organism evidence="3 4">
    <name type="scientific">Enterococcus faecalis TX4248</name>
    <dbReference type="NCBI Taxonomy" id="749495"/>
    <lineage>
        <taxon>Bacteria</taxon>
        <taxon>Bacillati</taxon>
        <taxon>Bacillota</taxon>
        <taxon>Bacilli</taxon>
        <taxon>Lactobacillales</taxon>
        <taxon>Enterococcaceae</taxon>
        <taxon>Enterococcus</taxon>
    </lineage>
</organism>
<dbReference type="EMBL" id="AEBR01000102">
    <property type="protein sequence ID" value="EFM81644.1"/>
    <property type="molecule type" value="Genomic_DNA"/>
</dbReference>
<dbReference type="InterPro" id="IPR050789">
    <property type="entry name" value="Diverse_Enzym_Activities"/>
</dbReference>
<evidence type="ECO:0000313" key="3">
    <source>
        <dbReference type="EMBL" id="EFM81644.1"/>
    </source>
</evidence>
<keyword evidence="1" id="KW-0378">Hydrolase</keyword>